<dbReference type="Pfam" id="PF07773">
    <property type="entry name" value="TCTN_DUF1619"/>
    <property type="match status" value="2"/>
</dbReference>
<protein>
    <recommendedName>
        <fullName evidence="11">Tectonic-2</fullName>
    </recommendedName>
</protein>
<dbReference type="InterPro" id="IPR057724">
    <property type="entry name" value="TCTN1-3_N"/>
</dbReference>
<dbReference type="Proteomes" id="UP000005408">
    <property type="component" value="Unassembled WGS sequence"/>
</dbReference>
<accession>A0A8W8MU92</accession>
<dbReference type="PANTHER" id="PTHR14611">
    <property type="entry name" value="TECTONIC FAMILY MEMBER"/>
    <property type="match status" value="1"/>
</dbReference>
<evidence type="ECO:0000259" key="7">
    <source>
        <dbReference type="Pfam" id="PF07773"/>
    </source>
</evidence>
<evidence type="ECO:0000259" key="8">
    <source>
        <dbReference type="Pfam" id="PF25752"/>
    </source>
</evidence>
<reference evidence="9" key="1">
    <citation type="submission" date="2022-08" db="UniProtKB">
        <authorList>
            <consortium name="EnsemblMetazoa"/>
        </authorList>
    </citation>
    <scope>IDENTIFICATION</scope>
    <source>
        <strain evidence="9">05x7-T-G4-1.051#20</strain>
    </source>
</reference>
<dbReference type="EnsemblMetazoa" id="G35082.1">
    <property type="protein sequence ID" value="G35082.1:cds"/>
    <property type="gene ID" value="G35082"/>
</dbReference>
<keyword evidence="5" id="KW-0472">Membrane</keyword>
<evidence type="ECO:0000256" key="3">
    <source>
        <dbReference type="ARBA" id="ARBA00022794"/>
    </source>
</evidence>
<evidence type="ECO:0008006" key="11">
    <source>
        <dbReference type="Google" id="ProtNLM"/>
    </source>
</evidence>
<name>A0A8W8MU92_MAGGI</name>
<feature type="domain" description="Tectonic-1-3" evidence="7">
    <location>
        <begin position="574"/>
        <end position="755"/>
    </location>
</feature>
<proteinExistence type="inferred from homology"/>
<keyword evidence="5" id="KW-0812">Transmembrane</keyword>
<comment type="similarity">
    <text evidence="1">Belongs to the tectonic family.</text>
</comment>
<feature type="chain" id="PRO_5042431941" description="Tectonic-2" evidence="6">
    <location>
        <begin position="19"/>
        <end position="860"/>
    </location>
</feature>
<keyword evidence="4" id="KW-0325">Glycoprotein</keyword>
<evidence type="ECO:0000256" key="2">
    <source>
        <dbReference type="ARBA" id="ARBA00022729"/>
    </source>
</evidence>
<dbReference type="OMA" id="FNCCCDE"/>
<keyword evidence="5" id="KW-1133">Transmembrane helix</keyword>
<feature type="transmembrane region" description="Helical" evidence="5">
    <location>
        <begin position="835"/>
        <end position="853"/>
    </location>
</feature>
<dbReference type="GO" id="GO:0060271">
    <property type="term" value="P:cilium assembly"/>
    <property type="evidence" value="ECO:0007669"/>
    <property type="project" value="TreeGrafter"/>
</dbReference>
<organism evidence="9 10">
    <name type="scientific">Magallana gigas</name>
    <name type="common">Pacific oyster</name>
    <name type="synonym">Crassostrea gigas</name>
    <dbReference type="NCBI Taxonomy" id="29159"/>
    <lineage>
        <taxon>Eukaryota</taxon>
        <taxon>Metazoa</taxon>
        <taxon>Spiralia</taxon>
        <taxon>Lophotrochozoa</taxon>
        <taxon>Mollusca</taxon>
        <taxon>Bivalvia</taxon>
        <taxon>Autobranchia</taxon>
        <taxon>Pteriomorphia</taxon>
        <taxon>Ostreida</taxon>
        <taxon>Ostreoidea</taxon>
        <taxon>Ostreidae</taxon>
        <taxon>Magallana</taxon>
    </lineage>
</organism>
<evidence type="ECO:0000256" key="4">
    <source>
        <dbReference type="ARBA" id="ARBA00023180"/>
    </source>
</evidence>
<feature type="domain" description="Tectonic-1-3 N-terminal" evidence="8">
    <location>
        <begin position="203"/>
        <end position="282"/>
    </location>
</feature>
<dbReference type="Pfam" id="PF25752">
    <property type="entry name" value="DUF1619_N"/>
    <property type="match status" value="1"/>
</dbReference>
<sequence>MFPYIFILLSFAIDQSHSQAGTNAPRLALYPPPFTTTSTRFGLLVVITNPNATTGAISLQCQANLFSFISNAQNAVNNPPCGNPSIIATTAAPPTQGPGVTVDPNVTTSAPVFGTTTAPTAGDWGVLEVQALQPDQQIYHQPVKVSRNVAATESVREYVVVSCCTLALTQNLQVATLVVADLSRNRTVNWDQAAARVNIDTGTAYQNPAFVNISPCPCDITQNACDMDCCCDNDCTASDTSSFRGCISGLPGGQAAPYPEYYCKSAHVPKEDWFPLMCVEREYNALIGFYYAASTTIRNSEALDNKVASESFYSYSRPSLSTSQTTIYKKGTSVKSITAGVAARRVGTVVLPQRILSGQCLTTAPVRYLEDQQSDCTFSLTRDLCSSDSIFSGYFYLQPSSNPLAFAVQGSPTDDNAAETNVNYFCTSDFSGYVKNSSATIPNVTTSTFFNFALPSNTACLDVCGNYICEEGVITDTAEPTRGTRCPFDNGSTLPPVPNINGNTCENAVLDVKYEFQWKGTRIVKVDATVILGNVPLSAEVTQRYEAKFNHQYVANGTVASDNYRNVTTTYDRSTGYDFGKPLQSGMEIINQTDNTFMYVNTNRSQQMAVWDTGADGLCFNAGRRQIEFGNDVFSSCFVKLSLQDLNNCSNIRKTLVNRLNNLMKADKIGRLGNNNYLNSAYWINVAREDISAECTGYLASLDDATNNSRLSYEARGLCVDIISGIHLDVMYAVTGKLNATPIYEVIGSRISYVKSEWQLTCPKGETNACNTPGFVDTFEVTSSVRFTLVPGNRPERLPRYQDSKYKDICSQDVCWEAFIYPISSYYEGVDKDQVLVQVLLIIVILIGFLVFLRPWWYII</sequence>
<dbReference type="OrthoDB" id="9282501at2759"/>
<evidence type="ECO:0000256" key="6">
    <source>
        <dbReference type="SAM" id="SignalP"/>
    </source>
</evidence>
<evidence type="ECO:0000313" key="9">
    <source>
        <dbReference type="EnsemblMetazoa" id="G35082.5:cds"/>
    </source>
</evidence>
<keyword evidence="2 6" id="KW-0732">Signal</keyword>
<keyword evidence="10" id="KW-1185">Reference proteome</keyword>
<evidence type="ECO:0000313" key="10">
    <source>
        <dbReference type="Proteomes" id="UP000005408"/>
    </source>
</evidence>
<dbReference type="AlphaFoldDB" id="A0A8W8MU92"/>
<feature type="signal peptide" evidence="6">
    <location>
        <begin position="1"/>
        <end position="18"/>
    </location>
</feature>
<evidence type="ECO:0000256" key="1">
    <source>
        <dbReference type="ARBA" id="ARBA00007633"/>
    </source>
</evidence>
<dbReference type="EnsemblMetazoa" id="G35082.5">
    <property type="protein sequence ID" value="G35082.5:cds"/>
    <property type="gene ID" value="G35082"/>
</dbReference>
<keyword evidence="3" id="KW-0970">Cilium biogenesis/degradation</keyword>
<evidence type="ECO:0000256" key="5">
    <source>
        <dbReference type="SAM" id="Phobius"/>
    </source>
</evidence>
<feature type="domain" description="Tectonic-1-3" evidence="7">
    <location>
        <begin position="327"/>
        <end position="549"/>
    </location>
</feature>
<dbReference type="PANTHER" id="PTHR14611:SF6">
    <property type="entry name" value="TECTONIC-2"/>
    <property type="match status" value="1"/>
</dbReference>
<dbReference type="InterPro" id="IPR040354">
    <property type="entry name" value="TCTN1-3"/>
</dbReference>
<dbReference type="InterPro" id="IPR011677">
    <property type="entry name" value="TCTN1-3_dom"/>
</dbReference>